<dbReference type="GeneID" id="46906870"/>
<dbReference type="OrthoDB" id="6056869at2"/>
<name>A0A1J0EED2_9PSED</name>
<dbReference type="InterPro" id="IPR011050">
    <property type="entry name" value="Pectin_lyase_fold/virulence"/>
</dbReference>
<reference evidence="4" key="1">
    <citation type="submission" date="2016-10" db="EMBL/GenBank/DDBJ databases">
        <title>Pseudomonas frederiksbergensis ERGS4:02 complete genome.</title>
        <authorList>
            <person name="Kumar R."/>
            <person name="Acharya V."/>
            <person name="Singh D."/>
        </authorList>
    </citation>
    <scope>NUCLEOTIDE SEQUENCE [LARGE SCALE GENOMIC DNA]</scope>
    <source>
        <strain evidence="4">ERGS4:02</strain>
    </source>
</reference>
<dbReference type="SUPFAM" id="SSF103515">
    <property type="entry name" value="Autotransporter"/>
    <property type="match status" value="1"/>
</dbReference>
<dbReference type="SUPFAM" id="SSF51126">
    <property type="entry name" value="Pectin lyase-like"/>
    <property type="match status" value="1"/>
</dbReference>
<evidence type="ECO:0000256" key="1">
    <source>
        <dbReference type="ARBA" id="ARBA00022729"/>
    </source>
</evidence>
<dbReference type="PROSITE" id="PS51208">
    <property type="entry name" value="AUTOTRANSPORTER"/>
    <property type="match status" value="1"/>
</dbReference>
<dbReference type="CDD" id="cd01343">
    <property type="entry name" value="PL1_Passenger_AT"/>
    <property type="match status" value="1"/>
</dbReference>
<dbReference type="Proteomes" id="UP000182567">
    <property type="component" value="Chromosome"/>
</dbReference>
<protein>
    <submittedName>
        <fullName evidence="3">Autotransporter outer membrane beta-barrel domain-containing protein</fullName>
    </submittedName>
</protein>
<dbReference type="InterPro" id="IPR004899">
    <property type="entry name" value="Pertactin_central"/>
</dbReference>
<dbReference type="GO" id="GO:0019867">
    <property type="term" value="C:outer membrane"/>
    <property type="evidence" value="ECO:0007669"/>
    <property type="project" value="InterPro"/>
</dbReference>
<dbReference type="Gene3D" id="2.40.128.130">
    <property type="entry name" value="Autotransporter beta-domain"/>
    <property type="match status" value="1"/>
</dbReference>
<dbReference type="RefSeq" id="WP_071550465.1">
    <property type="nucleotide sequence ID" value="NZ_CP017886.1"/>
</dbReference>
<dbReference type="InterPro" id="IPR003991">
    <property type="entry name" value="Pertactin_virulence_factor"/>
</dbReference>
<accession>A0A1J0EED2</accession>
<sequence>MNAKRTFALHPLSVSLKWITLVPLLLTSTHSLARIIVTDTLIGGSAVVEDYRVINNAHLTANGATTNQIRVEPGSSLTLNGSTTTAIGTNTAVDLVDSSATISGSNVTASGTALSLGYTATAPNPSGSTATVTGSNITGGRTGVLAGNLSDLTLIQTNVTATNPTGTGLQLANGSVSATASTISGGAQGVLFTPTSDNVGNPGKLVLNDTNVIGQTGSAIVVNDFGLAPILATIEVNNGSTLVGGNGKILEVNGVSTANMTVDNSHLVGDVVADAGATANITLQNRATLTGQLDNVSQLTVNSDARWVMVGDGNIANLALNGGGVQFGNPGEFFKLTVGNLSGTGGTLFMHTNFGQIDTLTVTGTATGNHSVAIDASGSEPVAAGAIPVIHIAAGDAQFSLHGGPVDLGAFSYDLIKQGGNDWYLNTASRVISPGAASAVALFNAGPTVWYGELPTLRSRMGEVRMDGGKAGGWIRAYGNKFDVDASSGVAYQQTQQGLSFGADAPLPIGDGQWLAGLLGGYSKSDLDLSHGTSGTVDSYYVGAYTTWLDEPSGYYFDGVLKFNRFQNKADVQLSDGSKTKGSYDNNGIGASLEFGRHIKLADDYFVEPYTQLSGVAIQGQSYDLDNGLAADGDRTRSLLGKVGATAGRNFNLGEGKVVQPYIRSAYVHEFAKNNEVKVNNNVFNNDLSGSRGELGAGIAMNLTDKVSVHADVDYSNGDKIEQPWGFNFGARYSW</sequence>
<dbReference type="Pfam" id="PF03797">
    <property type="entry name" value="Autotransporter"/>
    <property type="match status" value="1"/>
</dbReference>
<proteinExistence type="predicted"/>
<dbReference type="PANTHER" id="PTHR35037:SF7">
    <property type="entry name" value="AUTOTRANSPORTER"/>
    <property type="match status" value="1"/>
</dbReference>
<dbReference type="NCBIfam" id="TIGR01414">
    <property type="entry name" value="autotrans_barl"/>
    <property type="match status" value="1"/>
</dbReference>
<dbReference type="Pfam" id="PF03212">
    <property type="entry name" value="Pertactin"/>
    <property type="match status" value="1"/>
</dbReference>
<organism evidence="3 4">
    <name type="scientific">Pseudomonas frederiksbergensis</name>
    <dbReference type="NCBI Taxonomy" id="104087"/>
    <lineage>
        <taxon>Bacteria</taxon>
        <taxon>Pseudomonadati</taxon>
        <taxon>Pseudomonadota</taxon>
        <taxon>Gammaproteobacteria</taxon>
        <taxon>Pseudomonadales</taxon>
        <taxon>Pseudomonadaceae</taxon>
        <taxon>Pseudomonas</taxon>
    </lineage>
</organism>
<dbReference type="InterPro" id="IPR006315">
    <property type="entry name" value="OM_autotransptr_brl_dom"/>
</dbReference>
<evidence type="ECO:0000259" key="2">
    <source>
        <dbReference type="PROSITE" id="PS51208"/>
    </source>
</evidence>
<dbReference type="SMART" id="SM00869">
    <property type="entry name" value="Autotransporter"/>
    <property type="match status" value="1"/>
</dbReference>
<dbReference type="Gene3D" id="2.160.20.20">
    <property type="match status" value="1"/>
</dbReference>
<feature type="domain" description="Autotransporter" evidence="2">
    <location>
        <begin position="466"/>
        <end position="735"/>
    </location>
</feature>
<dbReference type="InterPro" id="IPR005546">
    <property type="entry name" value="Autotransporte_beta"/>
</dbReference>
<dbReference type="InterPro" id="IPR012332">
    <property type="entry name" value="Autotransporter_pectin_lyase_C"/>
</dbReference>
<dbReference type="EMBL" id="CP017886">
    <property type="protein sequence ID" value="APC14461.1"/>
    <property type="molecule type" value="Genomic_DNA"/>
</dbReference>
<dbReference type="PRINTS" id="PR01484">
    <property type="entry name" value="PRTACTNFAMLY"/>
</dbReference>
<dbReference type="InterPro" id="IPR051551">
    <property type="entry name" value="Autotransporter_adhesion"/>
</dbReference>
<dbReference type="AlphaFoldDB" id="A0A1J0EED2"/>
<dbReference type="PANTHER" id="PTHR35037">
    <property type="entry name" value="C-TERMINAL REGION OF AIDA-LIKE PROTEIN"/>
    <property type="match status" value="1"/>
</dbReference>
<evidence type="ECO:0000313" key="3">
    <source>
        <dbReference type="EMBL" id="APC14461.1"/>
    </source>
</evidence>
<dbReference type="InterPro" id="IPR036709">
    <property type="entry name" value="Autotransporte_beta_dom_sf"/>
</dbReference>
<gene>
    <name evidence="3" type="ORF">BLL42_01445</name>
</gene>
<evidence type="ECO:0000313" key="4">
    <source>
        <dbReference type="Proteomes" id="UP000182567"/>
    </source>
</evidence>
<keyword evidence="1" id="KW-0732">Signal</keyword>